<accession>A0ABY2BU66</accession>
<protein>
    <recommendedName>
        <fullName evidence="3">DUF2867 domain-containing protein</fullName>
    </recommendedName>
</protein>
<dbReference type="SUPFAM" id="SSF55961">
    <property type="entry name" value="Bet v1-like"/>
    <property type="match status" value="1"/>
</dbReference>
<dbReference type="EMBL" id="SLWM01000001">
    <property type="protein sequence ID" value="TCO31573.1"/>
    <property type="molecule type" value="Genomic_DNA"/>
</dbReference>
<sequence length="135" mass="15026">MTSDLPYVDTHQTTVDASRERVWAALLRYVDTSLGARKAVPLAWVLGTKPQSGFESIDEIPELQLTLAGRHRFAKYQLIFDLTDTADGQTVLSAHTYSAFPGPHGRIYRLLVISSHAHVLATTQLLHTISRQATR</sequence>
<dbReference type="Proteomes" id="UP000295818">
    <property type="component" value="Unassembled WGS sequence"/>
</dbReference>
<dbReference type="RefSeq" id="WP_132187403.1">
    <property type="nucleotide sequence ID" value="NZ_SLWM01000001.1"/>
</dbReference>
<evidence type="ECO:0000313" key="1">
    <source>
        <dbReference type="EMBL" id="TCO31573.1"/>
    </source>
</evidence>
<reference evidence="1 2" key="1">
    <citation type="journal article" date="2015" name="Stand. Genomic Sci.">
        <title>Genomic Encyclopedia of Bacterial and Archaeal Type Strains, Phase III: the genomes of soil and plant-associated and newly described type strains.</title>
        <authorList>
            <person name="Whitman W.B."/>
            <person name="Woyke T."/>
            <person name="Klenk H.P."/>
            <person name="Zhou Y."/>
            <person name="Lilburn T.G."/>
            <person name="Beck B.J."/>
            <person name="De Vos P."/>
            <person name="Vandamme P."/>
            <person name="Eisen J.A."/>
            <person name="Garrity G."/>
            <person name="Hugenholtz P."/>
            <person name="Kyrpides N.C."/>
        </authorList>
    </citation>
    <scope>NUCLEOTIDE SEQUENCE [LARGE SCALE GENOMIC DNA]</scope>
    <source>
        <strain evidence="1 2">VKM Ac-2538</strain>
    </source>
</reference>
<proteinExistence type="predicted"/>
<organism evidence="1 2">
    <name type="scientific">Kribbella orskensis</name>
    <dbReference type="NCBI Taxonomy" id="2512216"/>
    <lineage>
        <taxon>Bacteria</taxon>
        <taxon>Bacillati</taxon>
        <taxon>Actinomycetota</taxon>
        <taxon>Actinomycetes</taxon>
        <taxon>Propionibacteriales</taxon>
        <taxon>Kribbellaceae</taxon>
        <taxon>Kribbella</taxon>
    </lineage>
</organism>
<comment type="caution">
    <text evidence="1">The sequence shown here is derived from an EMBL/GenBank/DDBJ whole genome shotgun (WGS) entry which is preliminary data.</text>
</comment>
<name>A0ABY2BU66_9ACTN</name>
<evidence type="ECO:0000313" key="2">
    <source>
        <dbReference type="Proteomes" id="UP000295818"/>
    </source>
</evidence>
<evidence type="ECO:0008006" key="3">
    <source>
        <dbReference type="Google" id="ProtNLM"/>
    </source>
</evidence>
<gene>
    <name evidence="1" type="ORF">EV644_101213</name>
</gene>
<keyword evidence="2" id="KW-1185">Reference proteome</keyword>